<proteinExistence type="predicted"/>
<dbReference type="STRING" id="1454001.AW08_01533"/>
<evidence type="ECO:0000313" key="2">
    <source>
        <dbReference type="Proteomes" id="UP000020218"/>
    </source>
</evidence>
<evidence type="ECO:0000313" key="1">
    <source>
        <dbReference type="EMBL" id="EXI67929.1"/>
    </source>
</evidence>
<keyword evidence="2" id="KW-1185">Reference proteome</keyword>
<gene>
    <name evidence="1" type="ORF">AW08_01533</name>
</gene>
<dbReference type="Proteomes" id="UP000020218">
    <property type="component" value="Unassembled WGS sequence"/>
</dbReference>
<dbReference type="PATRIC" id="fig|1454001.3.peg.1610"/>
<accession>A0A011PNQ2</accession>
<sequence>MTGKPDPAQDLRNLSEIALDKWNSGLDALFYDVPALAQREVEWLWNEHLAEGAILLVDPRNDGHVGIRCTDEAGVFAECRGRGENVGVAVAIPGVGSSALGAAALGRNVADYLGRTVTVIVAGYGKSDLVADALGGWLVLEAHNQLRVLAEHLAQHPGSPATAAGVIDSAAGATAVYIRDQGKETPGQGLLPAATAHLQQASTADRAVRAPDAAAKSAGSLHHPDQTALRPIPAAERGTSETKILYRLLVNDQTPVRLLVGHSKGCYSIATALDMLVKEKPDDAQDLGKSLKIVTLGAVVRLPSAFSRVTQLLGKLDSFGLANSTGALTDWMLRVLRGNITEAPFVAVPFATHSLNTRFSPFSLHVDQALDLAGVLRGPLSRHDI</sequence>
<organism evidence="1 2">
    <name type="scientific">Candidatus Accumulibacter adjunctus</name>
    <dbReference type="NCBI Taxonomy" id="1454001"/>
    <lineage>
        <taxon>Bacteria</taxon>
        <taxon>Pseudomonadati</taxon>
        <taxon>Pseudomonadota</taxon>
        <taxon>Betaproteobacteria</taxon>
        <taxon>Candidatus Accumulibacter</taxon>
    </lineage>
</organism>
<comment type="caution">
    <text evidence="1">The sequence shown here is derived from an EMBL/GenBank/DDBJ whole genome shotgun (WGS) entry which is preliminary data.</text>
</comment>
<protein>
    <submittedName>
        <fullName evidence="1">Uncharacterized protein</fullName>
    </submittedName>
</protein>
<name>A0A011PNQ2_9PROT</name>
<dbReference type="EMBL" id="JFAX01000007">
    <property type="protein sequence ID" value="EXI67929.1"/>
    <property type="molecule type" value="Genomic_DNA"/>
</dbReference>
<dbReference type="AlphaFoldDB" id="A0A011PNQ2"/>
<reference evidence="1" key="1">
    <citation type="submission" date="2014-02" db="EMBL/GenBank/DDBJ databases">
        <title>Expanding our view of genomic diversity in Candidatus Accumulibacter clades.</title>
        <authorList>
            <person name="Skennerton C.T."/>
            <person name="Barr J.J."/>
            <person name="Slater F.R."/>
            <person name="Bond P.L."/>
            <person name="Tyson G.W."/>
        </authorList>
    </citation>
    <scope>NUCLEOTIDE SEQUENCE [LARGE SCALE GENOMIC DNA]</scope>
</reference>